<dbReference type="SUPFAM" id="SSF56672">
    <property type="entry name" value="DNA/RNA polymerases"/>
    <property type="match status" value="1"/>
</dbReference>
<feature type="non-terminal residue" evidence="1">
    <location>
        <position position="1"/>
    </location>
</feature>
<feature type="non-terminal residue" evidence="1">
    <location>
        <position position="117"/>
    </location>
</feature>
<protein>
    <submittedName>
        <fullName evidence="1">Uncharacterized protein</fullName>
    </submittedName>
</protein>
<dbReference type="InterPro" id="IPR043502">
    <property type="entry name" value="DNA/RNA_pol_sf"/>
</dbReference>
<proteinExistence type="predicted"/>
<dbReference type="Gene3D" id="3.10.10.10">
    <property type="entry name" value="HIV Type 1 Reverse Transcriptase, subunit A, domain 1"/>
    <property type="match status" value="1"/>
</dbReference>
<dbReference type="AlphaFoldDB" id="A0AA38C312"/>
<dbReference type="Proteomes" id="UP000824469">
    <property type="component" value="Unassembled WGS sequence"/>
</dbReference>
<gene>
    <name evidence="1" type="ORF">KI387_033039</name>
</gene>
<evidence type="ECO:0000313" key="1">
    <source>
        <dbReference type="EMBL" id="KAH9288922.1"/>
    </source>
</evidence>
<organism evidence="1 2">
    <name type="scientific">Taxus chinensis</name>
    <name type="common">Chinese yew</name>
    <name type="synonym">Taxus wallichiana var. chinensis</name>
    <dbReference type="NCBI Taxonomy" id="29808"/>
    <lineage>
        <taxon>Eukaryota</taxon>
        <taxon>Viridiplantae</taxon>
        <taxon>Streptophyta</taxon>
        <taxon>Embryophyta</taxon>
        <taxon>Tracheophyta</taxon>
        <taxon>Spermatophyta</taxon>
        <taxon>Pinopsida</taxon>
        <taxon>Pinidae</taxon>
        <taxon>Conifers II</taxon>
        <taxon>Cupressales</taxon>
        <taxon>Taxaceae</taxon>
        <taxon>Taxus</taxon>
    </lineage>
</organism>
<accession>A0AA38C312</accession>
<dbReference type="EMBL" id="JAHRHJ020003813">
    <property type="protein sequence ID" value="KAH9288922.1"/>
    <property type="molecule type" value="Genomic_DNA"/>
</dbReference>
<sequence>MKKVIDSANEQAGAYHEPLKTNRVNIGIETKPKEAIIGDYWLEKEVSKVIDLLHEFQDLFPHRYHKFKGVHHSLGDMKIKLKEGAHPIQKRPYQMNPNLHVWVKEEINKMIASGIIE</sequence>
<evidence type="ECO:0000313" key="2">
    <source>
        <dbReference type="Proteomes" id="UP000824469"/>
    </source>
</evidence>
<keyword evidence="2" id="KW-1185">Reference proteome</keyword>
<reference evidence="1 2" key="1">
    <citation type="journal article" date="2021" name="Nat. Plants">
        <title>The Taxus genome provides insights into paclitaxel biosynthesis.</title>
        <authorList>
            <person name="Xiong X."/>
            <person name="Gou J."/>
            <person name="Liao Q."/>
            <person name="Li Y."/>
            <person name="Zhou Q."/>
            <person name="Bi G."/>
            <person name="Li C."/>
            <person name="Du R."/>
            <person name="Wang X."/>
            <person name="Sun T."/>
            <person name="Guo L."/>
            <person name="Liang H."/>
            <person name="Lu P."/>
            <person name="Wu Y."/>
            <person name="Zhang Z."/>
            <person name="Ro D.K."/>
            <person name="Shang Y."/>
            <person name="Huang S."/>
            <person name="Yan J."/>
        </authorList>
    </citation>
    <scope>NUCLEOTIDE SEQUENCE [LARGE SCALE GENOMIC DNA]</scope>
    <source>
        <strain evidence="1">Ta-2019</strain>
    </source>
</reference>
<comment type="caution">
    <text evidence="1">The sequence shown here is derived from an EMBL/GenBank/DDBJ whole genome shotgun (WGS) entry which is preliminary data.</text>
</comment>
<name>A0AA38C312_TAXCH</name>